<evidence type="ECO:0000313" key="2">
    <source>
        <dbReference type="EMBL" id="GFH51353.1"/>
    </source>
</evidence>
<protein>
    <submittedName>
        <fullName evidence="2">Uncharacterized protein</fullName>
    </submittedName>
</protein>
<reference evidence="2 3" key="1">
    <citation type="journal article" date="2021" name="Sci. Rep.">
        <title>The genome of the diatom Chaetoceros tenuissimus carries an ancient integrated fragment of an extant virus.</title>
        <authorList>
            <person name="Hongo Y."/>
            <person name="Kimura K."/>
            <person name="Takaki Y."/>
            <person name="Yoshida Y."/>
            <person name="Baba S."/>
            <person name="Kobayashi G."/>
            <person name="Nagasaki K."/>
            <person name="Hano T."/>
            <person name="Tomaru Y."/>
        </authorList>
    </citation>
    <scope>NUCLEOTIDE SEQUENCE [LARGE SCALE GENOMIC DNA]</scope>
    <source>
        <strain evidence="2 3">NIES-3715</strain>
    </source>
</reference>
<proteinExistence type="predicted"/>
<comment type="caution">
    <text evidence="2">The sequence shown here is derived from an EMBL/GenBank/DDBJ whole genome shotgun (WGS) entry which is preliminary data.</text>
</comment>
<accession>A0AAD3CSG8</accession>
<name>A0AAD3CSG8_9STRA</name>
<evidence type="ECO:0000313" key="3">
    <source>
        <dbReference type="Proteomes" id="UP001054902"/>
    </source>
</evidence>
<organism evidence="2 3">
    <name type="scientific">Chaetoceros tenuissimus</name>
    <dbReference type="NCBI Taxonomy" id="426638"/>
    <lineage>
        <taxon>Eukaryota</taxon>
        <taxon>Sar</taxon>
        <taxon>Stramenopiles</taxon>
        <taxon>Ochrophyta</taxon>
        <taxon>Bacillariophyta</taxon>
        <taxon>Coscinodiscophyceae</taxon>
        <taxon>Chaetocerotophycidae</taxon>
        <taxon>Chaetocerotales</taxon>
        <taxon>Chaetocerotaceae</taxon>
        <taxon>Chaetoceros</taxon>
    </lineage>
</organism>
<feature type="compositionally biased region" description="Basic residues" evidence="1">
    <location>
        <begin position="213"/>
        <end position="249"/>
    </location>
</feature>
<gene>
    <name evidence="2" type="ORF">CTEN210_07829</name>
</gene>
<keyword evidence="3" id="KW-1185">Reference proteome</keyword>
<evidence type="ECO:0000256" key="1">
    <source>
        <dbReference type="SAM" id="MobiDB-lite"/>
    </source>
</evidence>
<dbReference type="Proteomes" id="UP001054902">
    <property type="component" value="Unassembled WGS sequence"/>
</dbReference>
<dbReference type="AlphaFoldDB" id="A0AAD3CSG8"/>
<sequence>MNQTVSKALLPSLEEALLHRQKKKMSKILKRAWDFDEAKHPFQICNDVEIVFSAGSSPPFDLQNFILFLANDRYEVGRTGWEKFASDLGSLYSLHLRKGKLKHLASKHLDQVCKLLEQVDRNLVPIARKMTPSEYAAYYSDSSGFDSDDDLPIRSLRSSTSSMNTIARSIDSDSDDDLPIISLRTSYSSTNTTARRNDSFDSDVDGFNFGFSNKKKSRRKGKKVPRKKKVHKKRKVNSKKSRKKKSRKL</sequence>
<feature type="region of interest" description="Disordered" evidence="1">
    <location>
        <begin position="207"/>
        <end position="249"/>
    </location>
</feature>
<dbReference type="EMBL" id="BLLK01000045">
    <property type="protein sequence ID" value="GFH51353.1"/>
    <property type="molecule type" value="Genomic_DNA"/>
</dbReference>